<gene>
    <name evidence="1" type="ORF">BRAA01T03076Z</name>
</gene>
<proteinExistence type="predicted"/>
<dbReference type="EMBL" id="LR031571">
    <property type="protein sequence ID" value="VDC76574.1"/>
    <property type="molecule type" value="Genomic_DNA"/>
</dbReference>
<organism evidence="1">
    <name type="scientific">Brassica campestris</name>
    <name type="common">Field mustard</name>
    <dbReference type="NCBI Taxonomy" id="3711"/>
    <lineage>
        <taxon>Eukaryota</taxon>
        <taxon>Viridiplantae</taxon>
        <taxon>Streptophyta</taxon>
        <taxon>Embryophyta</taxon>
        <taxon>Tracheophyta</taxon>
        <taxon>Spermatophyta</taxon>
        <taxon>Magnoliopsida</taxon>
        <taxon>eudicotyledons</taxon>
        <taxon>Gunneridae</taxon>
        <taxon>Pentapetalae</taxon>
        <taxon>rosids</taxon>
        <taxon>malvids</taxon>
        <taxon>Brassicales</taxon>
        <taxon>Brassicaceae</taxon>
        <taxon>Brassiceae</taxon>
        <taxon>Brassica</taxon>
    </lineage>
</organism>
<reference evidence="1" key="1">
    <citation type="submission" date="2018-11" db="EMBL/GenBank/DDBJ databases">
        <authorList>
            <consortium name="Genoscope - CEA"/>
            <person name="William W."/>
        </authorList>
    </citation>
    <scope>NUCLEOTIDE SEQUENCE</scope>
</reference>
<dbReference type="AlphaFoldDB" id="A0A3P5ZMB0"/>
<name>A0A3P5ZMB0_BRACM</name>
<evidence type="ECO:0000313" key="1">
    <source>
        <dbReference type="EMBL" id="VDC76574.1"/>
    </source>
</evidence>
<protein>
    <submittedName>
        <fullName evidence="1">Uncharacterized protein</fullName>
    </submittedName>
</protein>
<sequence length="81" mass="9024">MKDRESDGSLDIRIFVGGLSLRGSFKILFTATEKSSSVRSWWRKILAAHVVLGLLHSVIAEELMMQLNTCTGRSWVVGSSR</sequence>
<accession>A0A3P5ZMB0</accession>